<protein>
    <submittedName>
        <fullName evidence="5">Uncharacterized protein</fullName>
    </submittedName>
</protein>
<reference evidence="5 6" key="1">
    <citation type="journal article" date="2016" name="Nat. Commun.">
        <title>Thousands of microbial genomes shed light on interconnected biogeochemical processes in an aquifer system.</title>
        <authorList>
            <person name="Anantharaman K."/>
            <person name="Brown C.T."/>
            <person name="Hug L.A."/>
            <person name="Sharon I."/>
            <person name="Castelle C.J."/>
            <person name="Probst A.J."/>
            <person name="Thomas B.C."/>
            <person name="Singh A."/>
            <person name="Wilkins M.J."/>
            <person name="Karaoz U."/>
            <person name="Brodie E.L."/>
            <person name="Williams K.H."/>
            <person name="Hubbard S.S."/>
            <person name="Banfield J.F."/>
        </authorList>
    </citation>
    <scope>NUCLEOTIDE SEQUENCE [LARGE SCALE GENOMIC DNA]</scope>
</reference>
<feature type="transmembrane region" description="Helical" evidence="4">
    <location>
        <begin position="90"/>
        <end position="111"/>
    </location>
</feature>
<keyword evidence="1" id="KW-0677">Repeat</keyword>
<dbReference type="PANTHER" id="PTHR44227">
    <property type="match status" value="1"/>
</dbReference>
<keyword evidence="4" id="KW-1133">Transmembrane helix</keyword>
<keyword evidence="2 3" id="KW-0802">TPR repeat</keyword>
<evidence type="ECO:0000313" key="5">
    <source>
        <dbReference type="EMBL" id="OGN10069.1"/>
    </source>
</evidence>
<feature type="transmembrane region" description="Helical" evidence="4">
    <location>
        <begin position="314"/>
        <end position="337"/>
    </location>
</feature>
<feature type="transmembrane region" description="Helical" evidence="4">
    <location>
        <begin position="206"/>
        <end position="223"/>
    </location>
</feature>
<keyword evidence="4" id="KW-0472">Membrane</keyword>
<dbReference type="InterPro" id="IPR019734">
    <property type="entry name" value="TPR_rpt"/>
</dbReference>
<dbReference type="Pfam" id="PF13432">
    <property type="entry name" value="TPR_16"/>
    <property type="match status" value="1"/>
</dbReference>
<evidence type="ECO:0000313" key="6">
    <source>
        <dbReference type="Proteomes" id="UP000177167"/>
    </source>
</evidence>
<dbReference type="InterPro" id="IPR011990">
    <property type="entry name" value="TPR-like_helical_dom_sf"/>
</dbReference>
<dbReference type="Gene3D" id="1.25.40.10">
    <property type="entry name" value="Tetratricopeptide repeat domain"/>
    <property type="match status" value="1"/>
</dbReference>
<name>A0A1F8FCS5_9BACT</name>
<feature type="transmembrane region" description="Helical" evidence="4">
    <location>
        <begin position="172"/>
        <end position="194"/>
    </location>
</feature>
<evidence type="ECO:0000256" key="1">
    <source>
        <dbReference type="ARBA" id="ARBA00022737"/>
    </source>
</evidence>
<dbReference type="SUPFAM" id="SSF48452">
    <property type="entry name" value="TPR-like"/>
    <property type="match status" value="1"/>
</dbReference>
<dbReference type="Proteomes" id="UP000177167">
    <property type="component" value="Unassembled WGS sequence"/>
</dbReference>
<dbReference type="EMBL" id="MGJP01000017">
    <property type="protein sequence ID" value="OGN10069.1"/>
    <property type="molecule type" value="Genomic_DNA"/>
</dbReference>
<dbReference type="SMART" id="SM00028">
    <property type="entry name" value="TPR"/>
    <property type="match status" value="2"/>
</dbReference>
<feature type="transmembrane region" description="Helical" evidence="4">
    <location>
        <begin position="343"/>
        <end position="363"/>
    </location>
</feature>
<dbReference type="PROSITE" id="PS50005">
    <property type="entry name" value="TPR"/>
    <property type="match status" value="1"/>
</dbReference>
<evidence type="ECO:0000256" key="4">
    <source>
        <dbReference type="SAM" id="Phobius"/>
    </source>
</evidence>
<evidence type="ECO:0000256" key="2">
    <source>
        <dbReference type="ARBA" id="ARBA00022803"/>
    </source>
</evidence>
<feature type="transmembrane region" description="Helical" evidence="4">
    <location>
        <begin position="372"/>
        <end position="389"/>
    </location>
</feature>
<feature type="repeat" description="TPR" evidence="3">
    <location>
        <begin position="447"/>
        <end position="480"/>
    </location>
</feature>
<feature type="transmembrane region" description="Helical" evidence="4">
    <location>
        <begin position="140"/>
        <end position="160"/>
    </location>
</feature>
<evidence type="ECO:0000256" key="3">
    <source>
        <dbReference type="PROSITE-ProRule" id="PRU00339"/>
    </source>
</evidence>
<accession>A0A1F8FCS5</accession>
<feature type="transmembrane region" description="Helical" evidence="4">
    <location>
        <begin position="9"/>
        <end position="28"/>
    </location>
</feature>
<proteinExistence type="predicted"/>
<gene>
    <name evidence="5" type="ORF">A3J46_06920</name>
</gene>
<comment type="caution">
    <text evidence="5">The sequence shown here is derived from an EMBL/GenBank/DDBJ whole genome shotgun (WGS) entry which is preliminary data.</text>
</comment>
<organism evidence="5 6">
    <name type="scientific">Candidatus Yanofskybacteria bacterium RIFCSPHIGHO2_02_FULL_41_11</name>
    <dbReference type="NCBI Taxonomy" id="1802675"/>
    <lineage>
        <taxon>Bacteria</taxon>
        <taxon>Candidatus Yanofskyibacteriota</taxon>
    </lineage>
</organism>
<dbReference type="InterPro" id="IPR052346">
    <property type="entry name" value="O-mannosyl-transferase_TMTC"/>
</dbReference>
<feature type="transmembrane region" description="Helical" evidence="4">
    <location>
        <begin position="282"/>
        <end position="307"/>
    </location>
</feature>
<sequence>MFLGEHKKFLILFFSVVGITFILFGPSLGGGFTLDDHSVIEKGLKLNGFIKNLFEVWVLPWHPGGQWAGNYRPLTSFSFAFNLLFSDNPIGFRIVNLLLYALNVVFIFYLVRKISSERVAYLTAATFLFLPIHSEAVMSIVGRVYLLGTLFSLFSIYYFFEKRYWLSSLNFLLALFSGDAFISLLLILGVFLLIEKRSLALAAKKGRIYFVGLPVYFLFRYLALGKYAFGGHGFINPIIGPLAFVLFKERVFTALSHFYLYLRKTFYPVDLSPDYSFNQIPIVSNIFTSPQSLAGLALLVFFVYLLFKSKRKDVKFAAVLFLAPYLVVSNLFFITAGTMAERWWYFPSLGLVVLIAIGIENLVSKYANFKKYIYGAGIIVLVWYASIIFQQNKVWLNDQNLFASAVEKSPNSVWARTNLAEGYFLSGEVDKAKEEIKAALKISDEYPLTLYVSGQIHWKEGRFGEAENAFKRALEFDTRGSNKRSFYRSLALVNLDTGNNEQALAYMQEAVKWPPAGDLDNVLKVDKALLKKIEEYSGRDMSSYSQEEINELVLMIKSIRGF</sequence>
<dbReference type="AlphaFoldDB" id="A0A1F8FCS5"/>
<keyword evidence="4" id="KW-0812">Transmembrane</keyword>
<dbReference type="PANTHER" id="PTHR44227:SF3">
    <property type="entry name" value="PROTEIN O-MANNOSYL-TRANSFERASE TMTC4"/>
    <property type="match status" value="1"/>
</dbReference>